<dbReference type="EMBL" id="JAGTPX010000006">
    <property type="protein sequence ID" value="MBR8669458.1"/>
    <property type="molecule type" value="Genomic_DNA"/>
</dbReference>
<proteinExistence type="predicted"/>
<dbReference type="RefSeq" id="WP_144545635.1">
    <property type="nucleotide sequence ID" value="NZ_JAGTPX020000007.1"/>
</dbReference>
<gene>
    <name evidence="1" type="ORF">KD144_07885</name>
</gene>
<comment type="caution">
    <text evidence="1">The sequence shown here is derived from an EMBL/GenBank/DDBJ whole genome shotgun (WGS) entry which is preliminary data.</text>
</comment>
<organism evidence="1">
    <name type="scientific">Niallia circulans</name>
    <name type="common">Bacillus circulans</name>
    <dbReference type="NCBI Taxonomy" id="1397"/>
    <lineage>
        <taxon>Bacteria</taxon>
        <taxon>Bacillati</taxon>
        <taxon>Bacillota</taxon>
        <taxon>Bacilli</taxon>
        <taxon>Bacillales</taxon>
        <taxon>Bacillaceae</taxon>
        <taxon>Niallia</taxon>
    </lineage>
</organism>
<accession>A0A941GJ80</accession>
<reference evidence="1" key="1">
    <citation type="submission" date="2021-04" db="EMBL/GenBank/DDBJ databases">
        <title>Genomic analysis of electroactive and textile dye degrading Bacillus circulans strain: DC10 isolated from constructed wetland-microbial fuel cells treating textile dye wastewaters.</title>
        <authorList>
            <person name="Patel D.U."/>
            <person name="Desai C.R."/>
        </authorList>
    </citation>
    <scope>NUCLEOTIDE SEQUENCE</scope>
    <source>
        <strain evidence="1">DC10</strain>
    </source>
</reference>
<evidence type="ECO:0000313" key="1">
    <source>
        <dbReference type="EMBL" id="MBR8669458.1"/>
    </source>
</evidence>
<protein>
    <submittedName>
        <fullName evidence="1">Uncharacterized protein</fullName>
    </submittedName>
</protein>
<dbReference type="AlphaFoldDB" id="A0A941GJ80"/>
<sequence length="123" mass="14001">MYGKEGEEMAYDKPCKYCGKTVHINNNHIRLLGGKLAHIRCNEDNNSHKSYCNSCGGEIIIVHTYIVSRNIRIMKDGRLAKKSHSVDRIGEGTHAYNAHCEDCGEEYRFKEVNGIYTIEGKSY</sequence>
<name>A0A941GJ80_NIACI</name>